<name>A0A9Q1QPI1_9CARY</name>
<proteinExistence type="predicted"/>
<protein>
    <submittedName>
        <fullName evidence="1">Uncharacterized protein</fullName>
    </submittedName>
</protein>
<keyword evidence="2" id="KW-1185">Reference proteome</keyword>
<evidence type="ECO:0000313" key="1">
    <source>
        <dbReference type="EMBL" id="KAJ8448996.1"/>
    </source>
</evidence>
<dbReference type="OrthoDB" id="1306348at2759"/>
<dbReference type="EMBL" id="JAKOGI010000025">
    <property type="protein sequence ID" value="KAJ8448996.1"/>
    <property type="molecule type" value="Genomic_DNA"/>
</dbReference>
<dbReference type="Proteomes" id="UP001153076">
    <property type="component" value="Unassembled WGS sequence"/>
</dbReference>
<comment type="caution">
    <text evidence="1">The sequence shown here is derived from an EMBL/GenBank/DDBJ whole genome shotgun (WGS) entry which is preliminary data.</text>
</comment>
<evidence type="ECO:0000313" key="2">
    <source>
        <dbReference type="Proteomes" id="UP001153076"/>
    </source>
</evidence>
<organism evidence="1 2">
    <name type="scientific">Carnegiea gigantea</name>
    <dbReference type="NCBI Taxonomy" id="171969"/>
    <lineage>
        <taxon>Eukaryota</taxon>
        <taxon>Viridiplantae</taxon>
        <taxon>Streptophyta</taxon>
        <taxon>Embryophyta</taxon>
        <taxon>Tracheophyta</taxon>
        <taxon>Spermatophyta</taxon>
        <taxon>Magnoliopsida</taxon>
        <taxon>eudicotyledons</taxon>
        <taxon>Gunneridae</taxon>
        <taxon>Pentapetalae</taxon>
        <taxon>Caryophyllales</taxon>
        <taxon>Cactineae</taxon>
        <taxon>Cactaceae</taxon>
        <taxon>Cactoideae</taxon>
        <taxon>Echinocereeae</taxon>
        <taxon>Carnegiea</taxon>
    </lineage>
</organism>
<sequence>MEDLTAQGMGHVIGDGRKTKLWSHRWLYGKQLLPLTLRDNWANLSRYLSEDILKQIASYDLVQNEVEDDLAWLPSKKGSFTIKSGVAIIQNEQDKPPNPMCRSWRCSTHLGKKEEIPPDKGTFLQARFQVIIQALENNSIDETPQRVSILTERLVHWDSPLGDWVMLNSNGAVKGNTVPAAARGVF</sequence>
<accession>A0A9Q1QPI1</accession>
<dbReference type="AlphaFoldDB" id="A0A9Q1QPI1"/>
<gene>
    <name evidence="1" type="ORF">Cgig2_004051</name>
</gene>
<reference evidence="1" key="1">
    <citation type="submission" date="2022-04" db="EMBL/GenBank/DDBJ databases">
        <title>Carnegiea gigantea Genome sequencing and assembly v2.</title>
        <authorList>
            <person name="Copetti D."/>
            <person name="Sanderson M.J."/>
            <person name="Burquez A."/>
            <person name="Wojciechowski M.F."/>
        </authorList>
    </citation>
    <scope>NUCLEOTIDE SEQUENCE</scope>
    <source>
        <strain evidence="1">SGP5-SGP5p</strain>
        <tissue evidence="1">Aerial part</tissue>
    </source>
</reference>